<dbReference type="GO" id="GO:0005524">
    <property type="term" value="F:ATP binding"/>
    <property type="evidence" value="ECO:0007669"/>
    <property type="project" value="UniProtKB-UniRule"/>
</dbReference>
<evidence type="ECO:0000313" key="5">
    <source>
        <dbReference type="EMBL" id="RKN34572.1"/>
    </source>
</evidence>
<keyword evidence="5" id="KW-0131">Cell cycle</keyword>
<proteinExistence type="predicted"/>
<dbReference type="InterPro" id="IPR050206">
    <property type="entry name" value="FtsK/SpoIIIE/SftA"/>
</dbReference>
<dbReference type="EMBL" id="RAZT01000003">
    <property type="protein sequence ID" value="RKN34572.1"/>
    <property type="molecule type" value="Genomic_DNA"/>
</dbReference>
<evidence type="ECO:0000259" key="4">
    <source>
        <dbReference type="PROSITE" id="PS50901"/>
    </source>
</evidence>
<evidence type="ECO:0000256" key="2">
    <source>
        <dbReference type="ARBA" id="ARBA00022840"/>
    </source>
</evidence>
<keyword evidence="2 3" id="KW-0067">ATP-binding</keyword>
<dbReference type="Gene3D" id="3.40.50.300">
    <property type="entry name" value="P-loop containing nucleotide triphosphate hydrolases"/>
    <property type="match status" value="1"/>
</dbReference>
<feature type="domain" description="FtsK" evidence="4">
    <location>
        <begin position="322"/>
        <end position="519"/>
    </location>
</feature>
<dbReference type="RefSeq" id="WP_120688324.1">
    <property type="nucleotide sequence ID" value="NZ_RAZT01000003.1"/>
</dbReference>
<accession>A0A3A9YB93</accession>
<dbReference type="PANTHER" id="PTHR22683">
    <property type="entry name" value="SPORULATION PROTEIN RELATED"/>
    <property type="match status" value="1"/>
</dbReference>
<dbReference type="PANTHER" id="PTHR22683:SF41">
    <property type="entry name" value="DNA TRANSLOCASE FTSK"/>
    <property type="match status" value="1"/>
</dbReference>
<dbReference type="InterPro" id="IPR002543">
    <property type="entry name" value="FtsK_dom"/>
</dbReference>
<dbReference type="InterPro" id="IPR027417">
    <property type="entry name" value="P-loop_NTPase"/>
</dbReference>
<comment type="caution">
    <text evidence="5">The sequence shown here is derived from an EMBL/GenBank/DDBJ whole genome shotgun (WGS) entry which is preliminary data.</text>
</comment>
<dbReference type="PROSITE" id="PS50901">
    <property type="entry name" value="FTSK"/>
    <property type="match status" value="1"/>
</dbReference>
<evidence type="ECO:0000256" key="1">
    <source>
        <dbReference type="ARBA" id="ARBA00022741"/>
    </source>
</evidence>
<dbReference type="Proteomes" id="UP000275865">
    <property type="component" value="Unassembled WGS sequence"/>
</dbReference>
<gene>
    <name evidence="5" type="ORF">D7044_07010</name>
</gene>
<keyword evidence="1 3" id="KW-0547">Nucleotide-binding</keyword>
<evidence type="ECO:0000256" key="3">
    <source>
        <dbReference type="PROSITE-ProRule" id="PRU00289"/>
    </source>
</evidence>
<name>A0A3A9YB93_9ACTN</name>
<sequence>MGRLASTYRQAVAAHRAARAHLDLVRDALRAVPAPAPAPDVGELVRRLDEVGAAVTAAESGAAPLTETAVAVRLGSAVTPEGTFPALVPLGGGRHLAIDTDARDPRVAGLLRSLVLRLLAAAPAGEVRVVGIDTTTPGSTFGPLSPLVDVGVLDPPAGTDAEVAALLDTAERHARTARLAPGGGVLLVVAADLPGRELDRLAALTRAGARAALCVLAAGRPRRPTDDPTPWLGAATLVRMTGRYAYVGDPPDTPFSVDGAGLAAPVLLDGDPPVSSVRALAERLGVTVRDGGEQRFTALLPEQRWAESAGTGLRTVVGHSGPTPTTLAFDDTTPHWLVGGGEPDTTAAFLTGVLHGLAARHAPTELQLYLLGFPEGVSFAEFGPTGRDPSWLPHVRAVGVESDREYAVTVLRELRRELRRRASALKRQGVTRFADLPRDPPLPRLVAVIDEFSVLLAGDDVAARESASLLGELLRRGGPCGVHLVLAGRDAAGISALRGDGATPTGRIALRDGSGVLDPGNEAAAGLPPGAAVVNVAAGAAGADIVVRLPGVGATAGAVSRVRSELWRARPAGSSPPAVFRGYENARIEQDATYCGLRPGGRRPLALVGRTVDVHVSSAMFIMDTTPGRHLGVVGSSPAGADLLRAATLSLARQHLPGRCRFLLAPLVAGADPVADETAAALAAAGHRVEQLDADGLRERLATLADPVPADQPPAGRTFLVVFGMDGAATVLGAARPEPSRRGRDDLRALLRHGPGRGVHLLGWWRDPRRLADDVGDARDGDGVACLVALDVPGDELRRHLGLPEVAYTPRPDRALLVDRHDRRVRLIVPFARPAHDLAGEG</sequence>
<organism evidence="5 6">
    <name type="scientific">Micromonospora musae</name>
    <dbReference type="NCBI Taxonomy" id="1894970"/>
    <lineage>
        <taxon>Bacteria</taxon>
        <taxon>Bacillati</taxon>
        <taxon>Actinomycetota</taxon>
        <taxon>Actinomycetes</taxon>
        <taxon>Micromonosporales</taxon>
        <taxon>Micromonosporaceae</taxon>
        <taxon>Micromonospora</taxon>
    </lineage>
</organism>
<evidence type="ECO:0000313" key="6">
    <source>
        <dbReference type="Proteomes" id="UP000275865"/>
    </source>
</evidence>
<protein>
    <submittedName>
        <fullName evidence="5">Cell division protein FtsK</fullName>
    </submittedName>
</protein>
<keyword evidence="5" id="KW-0132">Cell division</keyword>
<dbReference type="GO" id="GO:0003677">
    <property type="term" value="F:DNA binding"/>
    <property type="evidence" value="ECO:0007669"/>
    <property type="project" value="InterPro"/>
</dbReference>
<dbReference type="Pfam" id="PF01580">
    <property type="entry name" value="FtsK_SpoIIIE"/>
    <property type="match status" value="1"/>
</dbReference>
<feature type="binding site" evidence="3">
    <location>
        <begin position="340"/>
        <end position="347"/>
    </location>
    <ligand>
        <name>ATP</name>
        <dbReference type="ChEBI" id="CHEBI:30616"/>
    </ligand>
</feature>
<dbReference type="GO" id="GO:0051301">
    <property type="term" value="P:cell division"/>
    <property type="evidence" value="ECO:0007669"/>
    <property type="project" value="UniProtKB-KW"/>
</dbReference>
<reference evidence="5 6" key="1">
    <citation type="submission" date="2018-09" db="EMBL/GenBank/DDBJ databases">
        <title>Micromonospora sp. nov. MS1-9, isolated from a root of Musa sp.</title>
        <authorList>
            <person name="Kuncharoen N."/>
            <person name="Kudo T."/>
            <person name="Ohkuma M."/>
            <person name="Yuki M."/>
            <person name="Tanasupawat S."/>
        </authorList>
    </citation>
    <scope>NUCLEOTIDE SEQUENCE [LARGE SCALE GENOMIC DNA]</scope>
    <source>
        <strain evidence="5 6">MS1-9</strain>
    </source>
</reference>
<dbReference type="AlphaFoldDB" id="A0A3A9YB93"/>